<dbReference type="Pfam" id="PF00789">
    <property type="entry name" value="UBX"/>
    <property type="match status" value="1"/>
</dbReference>
<feature type="compositionally biased region" description="Low complexity" evidence="1">
    <location>
        <begin position="81"/>
        <end position="93"/>
    </location>
</feature>
<reference evidence="3" key="1">
    <citation type="submission" date="2020-04" db="EMBL/GenBank/DDBJ databases">
        <authorList>
            <person name="Neveu A P."/>
        </authorList>
    </citation>
    <scope>NUCLEOTIDE SEQUENCE</scope>
    <source>
        <tissue evidence="3">Whole embryo</tissue>
    </source>
</reference>
<protein>
    <submittedName>
        <fullName evidence="3">UBX domain-containing protein 6-like</fullName>
    </submittedName>
</protein>
<dbReference type="CDD" id="cd10460">
    <property type="entry name" value="PUB_UBXD1"/>
    <property type="match status" value="1"/>
</dbReference>
<dbReference type="Gene3D" id="3.10.20.90">
    <property type="entry name" value="Phosphatidylinositol 3-kinase Catalytic Subunit, Chain A, domain 1"/>
    <property type="match status" value="1"/>
</dbReference>
<feature type="region of interest" description="Disordered" evidence="1">
    <location>
        <begin position="1"/>
        <end position="98"/>
    </location>
</feature>
<dbReference type="Pfam" id="PF09409">
    <property type="entry name" value="PUB"/>
    <property type="match status" value="1"/>
</dbReference>
<dbReference type="InterPro" id="IPR018997">
    <property type="entry name" value="PUB_domain"/>
</dbReference>
<dbReference type="PROSITE" id="PS50033">
    <property type="entry name" value="UBX"/>
    <property type="match status" value="1"/>
</dbReference>
<feature type="compositionally biased region" description="Basic and acidic residues" evidence="1">
    <location>
        <begin position="8"/>
        <end position="29"/>
    </location>
</feature>
<name>A0A6F9DWD2_9ASCI</name>
<dbReference type="SUPFAM" id="SSF143503">
    <property type="entry name" value="PUG domain-like"/>
    <property type="match status" value="1"/>
</dbReference>
<sequence length="412" mass="46719">MKKLFSKLKTEAKFAKAGEGHKLTEDTRSQRPGTSQEPTNVRHQPMTASQIQAGSAALARHEKKSQENKTVVPKVLRKPIQSESSSDQQSTSSGTAIPSVHKAHFDDTISYHCPFTMTIVEKSNFRDHIREVLIQQLSNNGIEASVLMIKMLNKNPDKIEAATATINKYLSNVMAHPDEEKYRKIRKNNRVFSEKVSSVEGCEEFLEACGFKRSLDGTDDEIYFVLNEVNVEVLKSNLEQLDKIEPPTIRIHRDAKVLQFSSQSTFEDVPENFFSLTSEEIKAEQQHRSQELELSKQLRTQAMRNENKTKTNFKYSCMRVKFPNGTILQGTFEADETISNLTEFVRENINVDWAVFTLRSATGKIVDDETQSLRQANLVPSAILNLAWNDEVYTQVLEQQGIELGIKETLTS</sequence>
<organism evidence="3">
    <name type="scientific">Phallusia mammillata</name>
    <dbReference type="NCBI Taxonomy" id="59560"/>
    <lineage>
        <taxon>Eukaryota</taxon>
        <taxon>Metazoa</taxon>
        <taxon>Chordata</taxon>
        <taxon>Tunicata</taxon>
        <taxon>Ascidiacea</taxon>
        <taxon>Phlebobranchia</taxon>
        <taxon>Ascidiidae</taxon>
        <taxon>Phallusia</taxon>
    </lineage>
</organism>
<dbReference type="GO" id="GO:0005737">
    <property type="term" value="C:cytoplasm"/>
    <property type="evidence" value="ECO:0007669"/>
    <property type="project" value="TreeGrafter"/>
</dbReference>
<evidence type="ECO:0000313" key="3">
    <source>
        <dbReference type="EMBL" id="CAB3267481.1"/>
    </source>
</evidence>
<dbReference type="CDD" id="cd16119">
    <property type="entry name" value="UBX_UBXN6"/>
    <property type="match status" value="1"/>
</dbReference>
<dbReference type="Gene3D" id="1.20.58.2190">
    <property type="match status" value="1"/>
</dbReference>
<dbReference type="SMART" id="SM00166">
    <property type="entry name" value="UBX"/>
    <property type="match status" value="1"/>
</dbReference>
<dbReference type="SMART" id="SM00580">
    <property type="entry name" value="PUG"/>
    <property type="match status" value="1"/>
</dbReference>
<evidence type="ECO:0000259" key="2">
    <source>
        <dbReference type="PROSITE" id="PS50033"/>
    </source>
</evidence>
<feature type="compositionally biased region" description="Polar residues" evidence="1">
    <location>
        <begin position="30"/>
        <end position="53"/>
    </location>
</feature>
<gene>
    <name evidence="3" type="primary">Ubxn6</name>
</gene>
<accession>A0A6F9DWD2</accession>
<feature type="domain" description="UBX" evidence="2">
    <location>
        <begin position="318"/>
        <end position="386"/>
    </location>
</feature>
<dbReference type="SUPFAM" id="SSF54236">
    <property type="entry name" value="Ubiquitin-like"/>
    <property type="match status" value="1"/>
</dbReference>
<dbReference type="EMBL" id="LR791619">
    <property type="protein sequence ID" value="CAB3267481.1"/>
    <property type="molecule type" value="mRNA"/>
</dbReference>
<dbReference type="PANTHER" id="PTHR23153">
    <property type="entry name" value="UBX-RELATED"/>
    <property type="match status" value="1"/>
</dbReference>
<evidence type="ECO:0000256" key="1">
    <source>
        <dbReference type="SAM" id="MobiDB-lite"/>
    </source>
</evidence>
<proteinExistence type="evidence at transcript level"/>
<dbReference type="AlphaFoldDB" id="A0A6F9DWD2"/>
<dbReference type="InterPro" id="IPR001012">
    <property type="entry name" value="UBX_dom"/>
</dbReference>
<dbReference type="InterPro" id="IPR036339">
    <property type="entry name" value="PUB-like_dom_sf"/>
</dbReference>
<dbReference type="InterPro" id="IPR029071">
    <property type="entry name" value="Ubiquitin-like_domsf"/>
</dbReference>
<dbReference type="InterPro" id="IPR042774">
    <property type="entry name" value="UBXN6_PUB"/>
</dbReference>
<dbReference type="PANTHER" id="PTHR23153:SF38">
    <property type="entry name" value="UBX DOMAIN-CONTAINING PROTEIN 6"/>
    <property type="match status" value="1"/>
</dbReference>